<evidence type="ECO:0008006" key="3">
    <source>
        <dbReference type="Google" id="ProtNLM"/>
    </source>
</evidence>
<dbReference type="RefSeq" id="WP_101263828.1">
    <property type="nucleotide sequence ID" value="NZ_NWTK01000001.1"/>
</dbReference>
<accession>A0A2N3KZ39</accession>
<evidence type="ECO:0000313" key="1">
    <source>
        <dbReference type="EMBL" id="PKR55835.1"/>
    </source>
</evidence>
<organism evidence="1 2">
    <name type="scientific">Thalassospira marina</name>
    <dbReference type="NCBI Taxonomy" id="2048283"/>
    <lineage>
        <taxon>Bacteria</taxon>
        <taxon>Pseudomonadati</taxon>
        <taxon>Pseudomonadota</taxon>
        <taxon>Alphaproteobacteria</taxon>
        <taxon>Rhodospirillales</taxon>
        <taxon>Thalassospiraceae</taxon>
        <taxon>Thalassospira</taxon>
    </lineage>
</organism>
<proteinExistence type="predicted"/>
<dbReference type="EMBL" id="NWTK01000001">
    <property type="protein sequence ID" value="PKR55835.1"/>
    <property type="molecule type" value="Genomic_DNA"/>
</dbReference>
<dbReference type="OrthoDB" id="7058586at2"/>
<gene>
    <name evidence="1" type="ORF">COO20_01010</name>
</gene>
<reference evidence="1 2" key="1">
    <citation type="submission" date="2017-09" db="EMBL/GenBank/DDBJ databases">
        <title>Biodiversity and function of Thalassospira species in the particle-attached aromatic-hydrocarbon-degrading consortia from the surface seawater of the South China Sea.</title>
        <authorList>
            <person name="Dong C."/>
            <person name="Liu R."/>
            <person name="Shao Z."/>
        </authorList>
    </citation>
    <scope>NUCLEOTIDE SEQUENCE [LARGE SCALE GENOMIC DNA]</scope>
    <source>
        <strain evidence="1 2">CSC1P2</strain>
    </source>
</reference>
<dbReference type="Proteomes" id="UP000233597">
    <property type="component" value="Unassembled WGS sequence"/>
</dbReference>
<protein>
    <recommendedName>
        <fullName evidence="3">DUF2867 domain-containing protein</fullName>
    </recommendedName>
</protein>
<comment type="caution">
    <text evidence="1">The sequence shown here is derived from an EMBL/GenBank/DDBJ whole genome shotgun (WGS) entry which is preliminary data.</text>
</comment>
<sequence>MAQTSVVPVSLPHISMPNADWADAFSIRTTQHAITPEMAAHKIMSSRPDWVIHLMRLRDTIVRPFGLKSGARNSNDPNIIGIFPVIARSDTSITLGLDDRHLDFRLVVETEPCGTDQTLITTTTLTKRHNLFGRAYLATIMPFHRVIVPTMLKAAFPQ</sequence>
<dbReference type="Pfam" id="PF11066">
    <property type="entry name" value="DUF2867"/>
    <property type="match status" value="1"/>
</dbReference>
<name>A0A2N3KZ39_9PROT</name>
<dbReference type="InterPro" id="IPR021295">
    <property type="entry name" value="DUF2867"/>
</dbReference>
<dbReference type="AlphaFoldDB" id="A0A2N3KZ39"/>
<evidence type="ECO:0000313" key="2">
    <source>
        <dbReference type="Proteomes" id="UP000233597"/>
    </source>
</evidence>